<keyword evidence="3" id="KW-1185">Reference proteome</keyword>
<keyword evidence="1" id="KW-0175">Coiled coil</keyword>
<dbReference type="Proteomes" id="UP000265520">
    <property type="component" value="Unassembled WGS sequence"/>
</dbReference>
<organism evidence="2 3">
    <name type="scientific">Trifolium medium</name>
    <dbReference type="NCBI Taxonomy" id="97028"/>
    <lineage>
        <taxon>Eukaryota</taxon>
        <taxon>Viridiplantae</taxon>
        <taxon>Streptophyta</taxon>
        <taxon>Embryophyta</taxon>
        <taxon>Tracheophyta</taxon>
        <taxon>Spermatophyta</taxon>
        <taxon>Magnoliopsida</taxon>
        <taxon>eudicotyledons</taxon>
        <taxon>Gunneridae</taxon>
        <taxon>Pentapetalae</taxon>
        <taxon>rosids</taxon>
        <taxon>fabids</taxon>
        <taxon>Fabales</taxon>
        <taxon>Fabaceae</taxon>
        <taxon>Papilionoideae</taxon>
        <taxon>50 kb inversion clade</taxon>
        <taxon>NPAAA clade</taxon>
        <taxon>Hologalegina</taxon>
        <taxon>IRL clade</taxon>
        <taxon>Trifolieae</taxon>
        <taxon>Trifolium</taxon>
    </lineage>
</organism>
<dbReference type="EMBL" id="LXQA010008651">
    <property type="protein sequence ID" value="MCH85518.1"/>
    <property type="molecule type" value="Genomic_DNA"/>
</dbReference>
<protein>
    <submittedName>
        <fullName evidence="2">Uncharacterized protein</fullName>
    </submittedName>
</protein>
<reference evidence="2 3" key="1">
    <citation type="journal article" date="2018" name="Front. Plant Sci.">
        <title>Red Clover (Trifolium pratense) and Zigzag Clover (T. medium) - A Picture of Genomic Similarities and Differences.</title>
        <authorList>
            <person name="Dluhosova J."/>
            <person name="Istvanek J."/>
            <person name="Nedelnik J."/>
            <person name="Repkova J."/>
        </authorList>
    </citation>
    <scope>NUCLEOTIDE SEQUENCE [LARGE SCALE GENOMIC DNA]</scope>
    <source>
        <strain evidence="3">cv. 10/8</strain>
        <tissue evidence="2">Leaf</tissue>
    </source>
</reference>
<proteinExistence type="predicted"/>
<evidence type="ECO:0000256" key="1">
    <source>
        <dbReference type="SAM" id="Coils"/>
    </source>
</evidence>
<gene>
    <name evidence="2" type="ORF">A2U01_0006364</name>
</gene>
<evidence type="ECO:0000313" key="3">
    <source>
        <dbReference type="Proteomes" id="UP000265520"/>
    </source>
</evidence>
<sequence length="152" mass="17236">MKISFDDYKNKYALQKKLITDLETTEAKLADVVKEREALLVRVKELKEKISRLEEKLKYAEVTLIGDEEKKAGPAGVYTECSRAELITKVFEVKGSMLEAASSQFHNAVAQLRILNSELIVEGLDEDKEVRDGRIVTPQNLELFILLGFSLF</sequence>
<evidence type="ECO:0000313" key="2">
    <source>
        <dbReference type="EMBL" id="MCH85518.1"/>
    </source>
</evidence>
<dbReference type="AlphaFoldDB" id="A0A392MFI9"/>
<name>A0A392MFI9_9FABA</name>
<accession>A0A392MFI9</accession>
<feature type="coiled-coil region" evidence="1">
    <location>
        <begin position="22"/>
        <end position="63"/>
    </location>
</feature>
<comment type="caution">
    <text evidence="2">The sequence shown here is derived from an EMBL/GenBank/DDBJ whole genome shotgun (WGS) entry which is preliminary data.</text>
</comment>